<accession>A0A2N9ETH7</accession>
<evidence type="ECO:0000313" key="1">
    <source>
        <dbReference type="EMBL" id="SPC78168.1"/>
    </source>
</evidence>
<reference evidence="1" key="1">
    <citation type="submission" date="2018-02" db="EMBL/GenBank/DDBJ databases">
        <authorList>
            <person name="Cohen D.B."/>
            <person name="Kent A.D."/>
        </authorList>
    </citation>
    <scope>NUCLEOTIDE SEQUENCE</scope>
</reference>
<organism evidence="1">
    <name type="scientific">Fagus sylvatica</name>
    <name type="common">Beechnut</name>
    <dbReference type="NCBI Taxonomy" id="28930"/>
    <lineage>
        <taxon>Eukaryota</taxon>
        <taxon>Viridiplantae</taxon>
        <taxon>Streptophyta</taxon>
        <taxon>Embryophyta</taxon>
        <taxon>Tracheophyta</taxon>
        <taxon>Spermatophyta</taxon>
        <taxon>Magnoliopsida</taxon>
        <taxon>eudicotyledons</taxon>
        <taxon>Gunneridae</taxon>
        <taxon>Pentapetalae</taxon>
        <taxon>rosids</taxon>
        <taxon>fabids</taxon>
        <taxon>Fagales</taxon>
        <taxon>Fagaceae</taxon>
        <taxon>Fagus</taxon>
    </lineage>
</organism>
<proteinExistence type="predicted"/>
<protein>
    <submittedName>
        <fullName evidence="1">Uncharacterized protein</fullName>
    </submittedName>
</protein>
<dbReference type="AlphaFoldDB" id="A0A2N9ETH7"/>
<dbReference type="EMBL" id="OIVN01000315">
    <property type="protein sequence ID" value="SPC78168.1"/>
    <property type="molecule type" value="Genomic_DNA"/>
</dbReference>
<name>A0A2N9ETH7_FAGSY</name>
<gene>
    <name evidence="1" type="ORF">FSB_LOCUS6050</name>
</gene>
<sequence length="168" mass="18803">MNAASPTFESYECMNIEGWVLRKTRVLTTYSWSLAHLVGLSNALDHSVGRHFLNLRSAWSSLQLFQLILDGGGTSLISGLSSNFSAHGKIAPVWYNEINGETHGQIKGLSHVFFNSGLISLSETFLALLFRIPYSRTSILSPIWEVLQEVSIRLDDAGFQWPRNLPQH</sequence>